<gene>
    <name evidence="2" type="ORF">G3M70_11165</name>
</gene>
<feature type="region of interest" description="Disordered" evidence="1">
    <location>
        <begin position="464"/>
        <end position="485"/>
    </location>
</feature>
<proteinExistence type="predicted"/>
<protein>
    <recommendedName>
        <fullName evidence="4">Baseplate protein J-like domain-containing protein</fullName>
    </recommendedName>
</protein>
<dbReference type="EMBL" id="CP048685">
    <property type="protein sequence ID" value="QPJ62398.1"/>
    <property type="molecule type" value="Genomic_DNA"/>
</dbReference>
<evidence type="ECO:0000313" key="3">
    <source>
        <dbReference type="Proteomes" id="UP000594688"/>
    </source>
</evidence>
<evidence type="ECO:0008006" key="4">
    <source>
        <dbReference type="Google" id="ProtNLM"/>
    </source>
</evidence>
<dbReference type="Proteomes" id="UP000594688">
    <property type="component" value="Chromosome"/>
</dbReference>
<evidence type="ECO:0000313" key="2">
    <source>
        <dbReference type="EMBL" id="QPJ62398.1"/>
    </source>
</evidence>
<dbReference type="AlphaFoldDB" id="A0A7T0BWT5"/>
<evidence type="ECO:0000256" key="1">
    <source>
        <dbReference type="SAM" id="MobiDB-lite"/>
    </source>
</evidence>
<reference evidence="2 3" key="1">
    <citation type="submission" date="2020-02" db="EMBL/GenBank/DDBJ databases">
        <title>Genomic and physiological characterization of two novel Nitrospinaceae genera.</title>
        <authorList>
            <person name="Mueller A.J."/>
            <person name="Jung M.-Y."/>
            <person name="Strachan C.R."/>
            <person name="Herbold C.W."/>
            <person name="Kirkegaard R.H."/>
            <person name="Daims H."/>
        </authorList>
    </citation>
    <scope>NUCLEOTIDE SEQUENCE [LARGE SCALE GENOMIC DNA]</scope>
    <source>
        <strain evidence="2">EB</strain>
    </source>
</reference>
<dbReference type="KEGG" id="nli:G3M70_11165"/>
<sequence>MVVSRDKMLGCKDERRSGVLRNPDHPLNGIDFVEFRKHAVGPKYRLEVTFLKPLPAAPALTDSDFEILGGVRVVGIKVEGIDTVPGEPARLTVFVSEEGDFSNYILRVSHPEMDLERSEARFGFRTGCPTEFDCRVNSDCPPEIYDEPALDYQAKDYQSFRRLMIDLIDLRNPGWQERLPADLGMALVELLAYAGDYLSYFQDAGPGTESYLDTCLHRISARRHARLIDYRMHNGRNAVTYIHFEAQNGTNGIVPAGTLLTTKISHPLIGETAPPAAVIPVTAQFDSDPALTGATLFETTTPIEVDSLHNELRIHTWNDTLCCLGKGTTQVYLYALTGNGPIQTAERPNFKEGDYLLLEEILSPSTGVKADADKDHRQVVRITSVNDETVDAAFTNEIQNGELTPRLNPPNPGDPFPPALPLQLVTWDEVDGLNFPLCLSAQADDGDPIGPVAVARGNIAPADHGRTVRRDSQNGEVGLPGGESSRILPLLPLPDAPLTHQGGMPNAPRFTSEGKLIQGRHDLFQPAYKAEPAVTIKLKEENGDEEWWTPVPNLLDSGPYDIHFVAEVDNNGQAILRFGDDQYGRRPKSITQVQARYRIGNGTSGNIGRESLVHVVQPTPEELQDPENPGVVQNFAAIENVYQPLVASLGTQPESIEEVRQQAPEAFRAIMYRAVTVEDWQEAAMRHEGVAGAKARFRWTGSWHTVFVAIHPRKESNLVRLPGGGLTLAKDFEKNIKSHLVPFKLAGYDLKVKAAIYVPLEIDIRLCVSPGNFRGDILRAVSERLSNKQFADGARGFFHLLEFNFGDPVYLSKLYAAIEEIPGVESARVEVFKRYWFDANDELEKGRIPMGPFEIPQLDNDPNFPENGVLRLTAVGGQ</sequence>
<accession>A0A7T0BWT5</accession>
<feature type="compositionally biased region" description="Basic and acidic residues" evidence="1">
    <location>
        <begin position="464"/>
        <end position="473"/>
    </location>
</feature>
<name>A0A7T0BWT5_9BACT</name>
<organism evidence="2 3">
    <name type="scientific">Candidatus Nitronauta litoralis</name>
    <dbReference type="NCBI Taxonomy" id="2705533"/>
    <lineage>
        <taxon>Bacteria</taxon>
        <taxon>Pseudomonadati</taxon>
        <taxon>Nitrospinota/Tectimicrobiota group</taxon>
        <taxon>Nitrospinota</taxon>
        <taxon>Nitrospinia</taxon>
        <taxon>Nitrospinales</taxon>
        <taxon>Nitrospinaceae</taxon>
        <taxon>Candidatus Nitronauta</taxon>
    </lineage>
</organism>